<dbReference type="AlphaFoldDB" id="A0A4Y2TIW6"/>
<accession>A0A4Y2TIW6</accession>
<name>A0A4Y2TIW6_ARAVE</name>
<feature type="region of interest" description="Disordered" evidence="1">
    <location>
        <begin position="1"/>
        <end position="21"/>
    </location>
</feature>
<evidence type="ECO:0000313" key="3">
    <source>
        <dbReference type="Proteomes" id="UP000499080"/>
    </source>
</evidence>
<evidence type="ECO:0000256" key="1">
    <source>
        <dbReference type="SAM" id="MobiDB-lite"/>
    </source>
</evidence>
<dbReference type="Proteomes" id="UP000499080">
    <property type="component" value="Unassembled WGS sequence"/>
</dbReference>
<feature type="region of interest" description="Disordered" evidence="1">
    <location>
        <begin position="36"/>
        <end position="56"/>
    </location>
</feature>
<organism evidence="2 3">
    <name type="scientific">Araneus ventricosus</name>
    <name type="common">Orbweaver spider</name>
    <name type="synonym">Epeira ventricosa</name>
    <dbReference type="NCBI Taxonomy" id="182803"/>
    <lineage>
        <taxon>Eukaryota</taxon>
        <taxon>Metazoa</taxon>
        <taxon>Ecdysozoa</taxon>
        <taxon>Arthropoda</taxon>
        <taxon>Chelicerata</taxon>
        <taxon>Arachnida</taxon>
        <taxon>Araneae</taxon>
        <taxon>Araneomorphae</taxon>
        <taxon>Entelegynae</taxon>
        <taxon>Araneoidea</taxon>
        <taxon>Araneidae</taxon>
        <taxon>Araneus</taxon>
    </lineage>
</organism>
<proteinExistence type="predicted"/>
<protein>
    <submittedName>
        <fullName evidence="2">Uncharacterized protein</fullName>
    </submittedName>
</protein>
<evidence type="ECO:0000313" key="2">
    <source>
        <dbReference type="EMBL" id="GBN99396.1"/>
    </source>
</evidence>
<gene>
    <name evidence="2" type="ORF">AVEN_2518_1</name>
</gene>
<dbReference type="OrthoDB" id="6434217at2759"/>
<keyword evidence="3" id="KW-1185">Reference proteome</keyword>
<dbReference type="EMBL" id="BGPR01028316">
    <property type="protein sequence ID" value="GBN99396.1"/>
    <property type="molecule type" value="Genomic_DNA"/>
</dbReference>
<comment type="caution">
    <text evidence="2">The sequence shown here is derived from an EMBL/GenBank/DDBJ whole genome shotgun (WGS) entry which is preliminary data.</text>
</comment>
<reference evidence="2 3" key="1">
    <citation type="journal article" date="2019" name="Sci. Rep.">
        <title>Orb-weaving spider Araneus ventricosus genome elucidates the spidroin gene catalogue.</title>
        <authorList>
            <person name="Kono N."/>
            <person name="Nakamura H."/>
            <person name="Ohtoshi R."/>
            <person name="Moran D.A.P."/>
            <person name="Shinohara A."/>
            <person name="Yoshida Y."/>
            <person name="Fujiwara M."/>
            <person name="Mori M."/>
            <person name="Tomita M."/>
            <person name="Arakawa K."/>
        </authorList>
    </citation>
    <scope>NUCLEOTIDE SEQUENCE [LARGE SCALE GENOMIC DNA]</scope>
</reference>
<sequence length="166" mass="19515">MGRHARPTRGGNLLSMRSKKQTERQLLLMESSLAYPRGKEEKSRNSKGRLKLERRADTRVSYRGRDRSRRINLWLHNGHYDIIKSLKGFYGTNNYCETRDKPFQDIEDHRCDNACHVCLRVNRMQAQPQRCGDCDRERRSAKCLEAHKAISGQQEYSICGKDTFYF</sequence>
<feature type="compositionally biased region" description="Basic and acidic residues" evidence="1">
    <location>
        <begin position="37"/>
        <end position="56"/>
    </location>
</feature>